<dbReference type="Gramene" id="mRNA:HanXRQr2_Chr13g0567441">
    <property type="protein sequence ID" value="mRNA:HanXRQr2_Chr13g0567441"/>
    <property type="gene ID" value="HanXRQr2_Chr13g0567441"/>
</dbReference>
<protein>
    <submittedName>
        <fullName evidence="1">Uncharacterized protein</fullName>
    </submittedName>
</protein>
<sequence length="40" mass="4716">MFDVEGTSLTVYRILEDDLISDKSAHPPRLRSRRSHFELK</sequence>
<proteinExistence type="predicted"/>
<dbReference type="Proteomes" id="UP000215914">
    <property type="component" value="Unassembled WGS sequence"/>
</dbReference>
<gene>
    <name evidence="1" type="ORF">HanXRQr2_Chr13g0567441</name>
</gene>
<evidence type="ECO:0000313" key="1">
    <source>
        <dbReference type="EMBL" id="KAF5771657.1"/>
    </source>
</evidence>
<dbReference type="AlphaFoldDB" id="A0A9K3H8J7"/>
<dbReference type="EMBL" id="MNCJ02000328">
    <property type="protein sequence ID" value="KAF5771657.1"/>
    <property type="molecule type" value="Genomic_DNA"/>
</dbReference>
<name>A0A9K3H8J7_HELAN</name>
<comment type="caution">
    <text evidence="1">The sequence shown here is derived from an EMBL/GenBank/DDBJ whole genome shotgun (WGS) entry which is preliminary data.</text>
</comment>
<keyword evidence="2" id="KW-1185">Reference proteome</keyword>
<reference evidence="1" key="1">
    <citation type="journal article" date="2017" name="Nature">
        <title>The sunflower genome provides insights into oil metabolism, flowering and Asterid evolution.</title>
        <authorList>
            <person name="Badouin H."/>
            <person name="Gouzy J."/>
            <person name="Grassa C.J."/>
            <person name="Murat F."/>
            <person name="Staton S.E."/>
            <person name="Cottret L."/>
            <person name="Lelandais-Briere C."/>
            <person name="Owens G.L."/>
            <person name="Carrere S."/>
            <person name="Mayjonade B."/>
            <person name="Legrand L."/>
            <person name="Gill N."/>
            <person name="Kane N.C."/>
            <person name="Bowers J.E."/>
            <person name="Hubner S."/>
            <person name="Bellec A."/>
            <person name="Berard A."/>
            <person name="Berges H."/>
            <person name="Blanchet N."/>
            <person name="Boniface M.C."/>
            <person name="Brunel D."/>
            <person name="Catrice O."/>
            <person name="Chaidir N."/>
            <person name="Claudel C."/>
            <person name="Donnadieu C."/>
            <person name="Faraut T."/>
            <person name="Fievet G."/>
            <person name="Helmstetter N."/>
            <person name="King M."/>
            <person name="Knapp S.J."/>
            <person name="Lai Z."/>
            <person name="Le Paslier M.C."/>
            <person name="Lippi Y."/>
            <person name="Lorenzon L."/>
            <person name="Mandel J.R."/>
            <person name="Marage G."/>
            <person name="Marchand G."/>
            <person name="Marquand E."/>
            <person name="Bret-Mestries E."/>
            <person name="Morien E."/>
            <person name="Nambeesan S."/>
            <person name="Nguyen T."/>
            <person name="Pegot-Espagnet P."/>
            <person name="Pouilly N."/>
            <person name="Raftis F."/>
            <person name="Sallet E."/>
            <person name="Schiex T."/>
            <person name="Thomas J."/>
            <person name="Vandecasteele C."/>
            <person name="Vares D."/>
            <person name="Vear F."/>
            <person name="Vautrin S."/>
            <person name="Crespi M."/>
            <person name="Mangin B."/>
            <person name="Burke J.M."/>
            <person name="Salse J."/>
            <person name="Munos S."/>
            <person name="Vincourt P."/>
            <person name="Rieseberg L.H."/>
            <person name="Langlade N.B."/>
        </authorList>
    </citation>
    <scope>NUCLEOTIDE SEQUENCE</scope>
    <source>
        <tissue evidence="1">Leaves</tissue>
    </source>
</reference>
<accession>A0A9K3H8J7</accession>
<organism evidence="1 2">
    <name type="scientific">Helianthus annuus</name>
    <name type="common">Common sunflower</name>
    <dbReference type="NCBI Taxonomy" id="4232"/>
    <lineage>
        <taxon>Eukaryota</taxon>
        <taxon>Viridiplantae</taxon>
        <taxon>Streptophyta</taxon>
        <taxon>Embryophyta</taxon>
        <taxon>Tracheophyta</taxon>
        <taxon>Spermatophyta</taxon>
        <taxon>Magnoliopsida</taxon>
        <taxon>eudicotyledons</taxon>
        <taxon>Gunneridae</taxon>
        <taxon>Pentapetalae</taxon>
        <taxon>asterids</taxon>
        <taxon>campanulids</taxon>
        <taxon>Asterales</taxon>
        <taxon>Asteraceae</taxon>
        <taxon>Asteroideae</taxon>
        <taxon>Heliantheae alliance</taxon>
        <taxon>Heliantheae</taxon>
        <taxon>Helianthus</taxon>
    </lineage>
</organism>
<reference evidence="1" key="2">
    <citation type="submission" date="2020-06" db="EMBL/GenBank/DDBJ databases">
        <title>Helianthus annuus Genome sequencing and assembly Release 2.</title>
        <authorList>
            <person name="Gouzy J."/>
            <person name="Langlade N."/>
            <person name="Munos S."/>
        </authorList>
    </citation>
    <scope>NUCLEOTIDE SEQUENCE</scope>
    <source>
        <tissue evidence="1">Leaves</tissue>
    </source>
</reference>
<evidence type="ECO:0000313" key="2">
    <source>
        <dbReference type="Proteomes" id="UP000215914"/>
    </source>
</evidence>